<name>A0A0R1LT32_9LACO</name>
<reference evidence="5 6" key="1">
    <citation type="journal article" date="2015" name="Genome Announc.">
        <title>Expanding the biotechnology potential of lactobacilli through comparative genomics of 213 strains and associated genera.</title>
        <authorList>
            <person name="Sun Z."/>
            <person name="Harris H.M."/>
            <person name="McCann A."/>
            <person name="Guo C."/>
            <person name="Argimon S."/>
            <person name="Zhang W."/>
            <person name="Yang X."/>
            <person name="Jeffery I.B."/>
            <person name="Cooney J.C."/>
            <person name="Kagawa T.F."/>
            <person name="Liu W."/>
            <person name="Song Y."/>
            <person name="Salvetti E."/>
            <person name="Wrobel A."/>
            <person name="Rasinkangas P."/>
            <person name="Parkhill J."/>
            <person name="Rea M.C."/>
            <person name="O'Sullivan O."/>
            <person name="Ritari J."/>
            <person name="Douillard F.P."/>
            <person name="Paul Ross R."/>
            <person name="Yang R."/>
            <person name="Briner A.E."/>
            <person name="Felis G.E."/>
            <person name="de Vos W.M."/>
            <person name="Barrangou R."/>
            <person name="Klaenhammer T.R."/>
            <person name="Caufield P.W."/>
            <person name="Cui Y."/>
            <person name="Zhang H."/>
            <person name="O'Toole P.W."/>
        </authorList>
    </citation>
    <scope>NUCLEOTIDE SEQUENCE [LARGE SCALE GENOMIC DNA]</scope>
    <source>
        <strain evidence="5 6">DSM 19394</strain>
    </source>
</reference>
<proteinExistence type="predicted"/>
<organism evidence="5 6">
    <name type="scientific">Levilactobacillus acidifarinae DSM 19394 = JCM 15949</name>
    <dbReference type="NCBI Taxonomy" id="1423715"/>
    <lineage>
        <taxon>Bacteria</taxon>
        <taxon>Bacillati</taxon>
        <taxon>Bacillota</taxon>
        <taxon>Bacilli</taxon>
        <taxon>Lactobacillales</taxon>
        <taxon>Lactobacillaceae</taxon>
        <taxon>Levilactobacillus</taxon>
    </lineage>
</organism>
<keyword evidence="6" id="KW-1185">Reference proteome</keyword>
<dbReference type="PROSITE" id="PS51459">
    <property type="entry name" value="FIDO"/>
    <property type="match status" value="1"/>
</dbReference>
<dbReference type="InterPro" id="IPR003812">
    <property type="entry name" value="Fido"/>
</dbReference>
<evidence type="ECO:0000256" key="2">
    <source>
        <dbReference type="PIRSR" id="PIRSR640198-2"/>
    </source>
</evidence>
<dbReference type="GO" id="GO:0005524">
    <property type="term" value="F:ATP binding"/>
    <property type="evidence" value="ECO:0007669"/>
    <property type="project" value="UniProtKB-KW"/>
</dbReference>
<keyword evidence="2" id="KW-0547">Nucleotide-binding</keyword>
<dbReference type="Gene3D" id="1.10.3290.10">
    <property type="entry name" value="Fido-like domain"/>
    <property type="match status" value="1"/>
</dbReference>
<dbReference type="EMBL" id="AZDV01000001">
    <property type="protein sequence ID" value="KRK96739.1"/>
    <property type="molecule type" value="Genomic_DNA"/>
</dbReference>
<dbReference type="Pfam" id="PF02661">
    <property type="entry name" value="Fic"/>
    <property type="match status" value="1"/>
</dbReference>
<feature type="binding site" evidence="2">
    <location>
        <begin position="182"/>
        <end position="189"/>
    </location>
    <ligand>
        <name>ATP</name>
        <dbReference type="ChEBI" id="CHEBI:30616"/>
    </ligand>
</feature>
<evidence type="ECO:0000259" key="4">
    <source>
        <dbReference type="PROSITE" id="PS51459"/>
    </source>
</evidence>
<dbReference type="RefSeq" id="WP_057800557.1">
    <property type="nucleotide sequence ID" value="NZ_AZDV01000001.1"/>
</dbReference>
<gene>
    <name evidence="5" type="ORF">FD25_GL001664</name>
</gene>
<dbReference type="InterPro" id="IPR036597">
    <property type="entry name" value="Fido-like_dom_sf"/>
</dbReference>
<comment type="caution">
    <text evidence="5">The sequence shown here is derived from an EMBL/GenBank/DDBJ whole genome shotgun (WGS) entry which is preliminary data.</text>
</comment>
<dbReference type="OrthoDB" id="9813719at2"/>
<protein>
    <submittedName>
        <fullName evidence="5">Fic family protein</fullName>
    </submittedName>
</protein>
<keyword evidence="2" id="KW-0067">ATP-binding</keyword>
<feature type="active site" evidence="1">
    <location>
        <position position="178"/>
    </location>
</feature>
<evidence type="ECO:0000313" key="6">
    <source>
        <dbReference type="Proteomes" id="UP000051955"/>
    </source>
</evidence>
<evidence type="ECO:0000256" key="1">
    <source>
        <dbReference type="PIRSR" id="PIRSR640198-1"/>
    </source>
</evidence>
<dbReference type="SUPFAM" id="SSF140931">
    <property type="entry name" value="Fic-like"/>
    <property type="match status" value="1"/>
</dbReference>
<dbReference type="Proteomes" id="UP000051955">
    <property type="component" value="Unassembled WGS sequence"/>
</dbReference>
<dbReference type="InterPro" id="IPR040198">
    <property type="entry name" value="Fido_containing"/>
</dbReference>
<feature type="domain" description="Fido" evidence="4">
    <location>
        <begin position="96"/>
        <end position="235"/>
    </location>
</feature>
<evidence type="ECO:0000313" key="5">
    <source>
        <dbReference type="EMBL" id="KRK96739.1"/>
    </source>
</evidence>
<feature type="site" description="Important for autoinhibition of adenylyltransferase activity" evidence="3">
    <location>
        <position position="47"/>
    </location>
</feature>
<dbReference type="STRING" id="1423715.FD25_GL001664"/>
<sequence length="264" mass="29643">MGLQSKLEQTIALRGRLAQLKPLSRPQAHQLATNVRIEHVWASNALEGNRLTQPQTASIVQAGITVAGATVRDTLDAINLNTAYLAVMKPTVVPALTITTIQEINRLILGPVYQLRHPMVGYRTVPAWPCGLETHPYMLPQRLEPAMVEFETWLDGSVGKISPVLLAVQLHRRLVTIHPFLDGNGRTARLLMNLMLTQAGYPSVNLHPTVRTAYLERLELARCGNEEPFEVFMVEHALQALRQRIKTLELNEQNYRDAQRETNL</sequence>
<dbReference type="PANTHER" id="PTHR13504">
    <property type="entry name" value="FIDO DOMAIN-CONTAINING PROTEIN DDB_G0283145"/>
    <property type="match status" value="1"/>
</dbReference>
<evidence type="ECO:0000256" key="3">
    <source>
        <dbReference type="PIRSR" id="PIRSR640198-3"/>
    </source>
</evidence>
<dbReference type="AlphaFoldDB" id="A0A0R1LT32"/>
<dbReference type="PANTHER" id="PTHR13504:SF38">
    <property type="entry name" value="FIDO DOMAIN-CONTAINING PROTEIN"/>
    <property type="match status" value="1"/>
</dbReference>
<accession>A0A0R1LT32</accession>
<dbReference type="PATRIC" id="fig|1423715.3.peg.1710"/>